<feature type="domain" description="Secretion system C-terminal sorting" evidence="3">
    <location>
        <begin position="273"/>
        <end position="347"/>
    </location>
</feature>
<dbReference type="InterPro" id="IPR026444">
    <property type="entry name" value="Secre_tail"/>
</dbReference>
<dbReference type="NCBIfam" id="NF038133">
    <property type="entry name" value="choice_anch_L"/>
    <property type="match status" value="1"/>
</dbReference>
<organism evidence="4 5">
    <name type="scientific">Brumimicrobium glaciale</name>
    <dbReference type="NCBI Taxonomy" id="200475"/>
    <lineage>
        <taxon>Bacteria</taxon>
        <taxon>Pseudomonadati</taxon>
        <taxon>Bacteroidota</taxon>
        <taxon>Flavobacteriia</taxon>
        <taxon>Flavobacteriales</taxon>
        <taxon>Crocinitomicaceae</taxon>
        <taxon>Brumimicrobium</taxon>
    </lineage>
</organism>
<dbReference type="AlphaFoldDB" id="A0A4Q4KPG5"/>
<evidence type="ECO:0000256" key="2">
    <source>
        <dbReference type="SAM" id="SignalP"/>
    </source>
</evidence>
<protein>
    <submittedName>
        <fullName evidence="4">T9SS type A sorting domain-containing protein</fullName>
    </submittedName>
</protein>
<feature type="chain" id="PRO_5020347087" evidence="2">
    <location>
        <begin position="21"/>
        <end position="348"/>
    </location>
</feature>
<keyword evidence="5" id="KW-1185">Reference proteome</keyword>
<reference evidence="4 5" key="1">
    <citation type="submission" date="2019-02" db="EMBL/GenBank/DDBJ databases">
        <title>Genome sequence of the sea-ice species Brumimicrobium glaciale.</title>
        <authorList>
            <person name="Bowman J.P."/>
        </authorList>
    </citation>
    <scope>NUCLEOTIDE SEQUENCE [LARGE SCALE GENOMIC DNA]</scope>
    <source>
        <strain evidence="4 5">IC156</strain>
    </source>
</reference>
<evidence type="ECO:0000313" key="5">
    <source>
        <dbReference type="Proteomes" id="UP000293952"/>
    </source>
</evidence>
<dbReference type="NCBIfam" id="TIGR04183">
    <property type="entry name" value="Por_Secre_tail"/>
    <property type="match status" value="1"/>
</dbReference>
<dbReference type="EMBL" id="SETE01000002">
    <property type="protein sequence ID" value="RYM34910.1"/>
    <property type="molecule type" value="Genomic_DNA"/>
</dbReference>
<evidence type="ECO:0000313" key="4">
    <source>
        <dbReference type="EMBL" id="RYM34910.1"/>
    </source>
</evidence>
<dbReference type="Pfam" id="PF18962">
    <property type="entry name" value="Por_Secre_tail"/>
    <property type="match status" value="1"/>
</dbReference>
<gene>
    <name evidence="4" type="ORF">ERX46_05915</name>
</gene>
<dbReference type="RefSeq" id="WP_130092918.1">
    <property type="nucleotide sequence ID" value="NZ_SETE01000002.1"/>
</dbReference>
<dbReference type="InterPro" id="IPR049804">
    <property type="entry name" value="Choice_anch_L"/>
</dbReference>
<proteinExistence type="predicted"/>
<accession>A0A4Q4KPG5</accession>
<name>A0A4Q4KPG5_9FLAO</name>
<dbReference type="Proteomes" id="UP000293952">
    <property type="component" value="Unassembled WGS sequence"/>
</dbReference>
<sequence>MKTILAILFSLNLLIINAQLTTNNSLSPNFLAQSILSGYGVNVSNVSYTGNVSSMGLFNGANTVLEIQYGLIMTTGTAGYSENGPHGPNDQSNAGVDNGALGNALLTQLAGVETYNASLLEFDLVANSDTLKLDYIFGSDEYPEFVGTSFNGVFGIFISGPGIVGGIQNIATVPNTSQPININTINQLTNPIFYNNNGNGTEAPFNQDDQFIQYDGFTTKLTAYSQIIPGETYHLIIGIADVGDGIYDTGVFIEASSLSTRLTESQKIKHVNLYPNPNKGVFSIEKPSENDVENLKVISSLGREVSFKIEKNNDSQIRIKLEKANPGVYWINFNSKNGDFYSSKFVVE</sequence>
<evidence type="ECO:0000256" key="1">
    <source>
        <dbReference type="ARBA" id="ARBA00022729"/>
    </source>
</evidence>
<comment type="caution">
    <text evidence="4">The sequence shown here is derived from an EMBL/GenBank/DDBJ whole genome shotgun (WGS) entry which is preliminary data.</text>
</comment>
<feature type="signal peptide" evidence="2">
    <location>
        <begin position="1"/>
        <end position="20"/>
    </location>
</feature>
<dbReference type="OrthoDB" id="9805017at2"/>
<evidence type="ECO:0000259" key="3">
    <source>
        <dbReference type="Pfam" id="PF18962"/>
    </source>
</evidence>
<keyword evidence="1 2" id="KW-0732">Signal</keyword>